<dbReference type="PANTHER" id="PTHR42981:SF2">
    <property type="entry name" value="PYRUVATE DEHYDROGENASE [UBIQUINONE]"/>
    <property type="match status" value="1"/>
</dbReference>
<comment type="similarity">
    <text evidence="1 3">Belongs to the TPP enzyme family.</text>
</comment>
<dbReference type="InterPro" id="IPR029035">
    <property type="entry name" value="DHS-like_NAD/FAD-binding_dom"/>
</dbReference>
<dbReference type="SUPFAM" id="SSF52467">
    <property type="entry name" value="DHS-like NAD/FAD-binding domain"/>
    <property type="match status" value="1"/>
</dbReference>
<dbReference type="Pfam" id="PF02776">
    <property type="entry name" value="TPP_enzyme_N"/>
    <property type="match status" value="1"/>
</dbReference>
<evidence type="ECO:0000313" key="8">
    <source>
        <dbReference type="Proteomes" id="UP000386281"/>
    </source>
</evidence>
<dbReference type="InterPro" id="IPR011766">
    <property type="entry name" value="TPP_enzyme_TPP-bd"/>
</dbReference>
<sequence length="578" mass="62364">MARTVADDLWGMLIDAGVERVYGIVGDALNPTIDSLSRHPQIEFIHVRHEEWGAFAASADAQLSAGPVVVCGTAGPGVTHLLNGLLDALHEQAPVIAIAGDVETSIIDTDAVEEISPYDLFRTASLYTGRVVSPEQSRAVFQQAITIATEDLGPTVIALPGDVASAKSPLDAPPKYTPSRRSVLTPRDEDVRAVADLINSREKIFLFGGNGTEHAADLVQELSDKVSAPVGYTLKGKNWLEAGNPNAVGMTGLLGYGAANDCIKHADVMVMLGADFPFPGFLDRGHAKVVQVDNLASHLGRRVALEMGVPADVRAFLEKLLPLVERKSDDEFLRTAQKTTEGWTKRLRHYVDGGEKRSPIRPEYLASLLDELIDEDAIVTADTGTSVIWVAHQMSFGGDRIQLGSYSWASMADASPYAFGATKAVPGRQVIAFCGDGGFSMLGLGDLLTERQHRSPIVHVVLNNEELDFVNIEQQEAGFRPWGTGFPAANYAAIAEGFGVKGIRCEDPARLRDQLTEALAHRDGPVVVDVVVDKRALALPSTVDAELVGKFTLSVFKRALHGEIPELWEEAKDNIRLL</sequence>
<dbReference type="InterPro" id="IPR012000">
    <property type="entry name" value="Thiamin_PyroP_enz_cen_dom"/>
</dbReference>
<dbReference type="AlphaFoldDB" id="A0A449CZ59"/>
<accession>A0A449CZ59</accession>
<evidence type="ECO:0000256" key="2">
    <source>
        <dbReference type="ARBA" id="ARBA00023052"/>
    </source>
</evidence>
<dbReference type="PANTHER" id="PTHR42981">
    <property type="entry name" value="PYRUVATE DEHYDROGENASE [UBIQUINONE]"/>
    <property type="match status" value="1"/>
</dbReference>
<dbReference type="SUPFAM" id="SSF52518">
    <property type="entry name" value="Thiamin diphosphate-binding fold (THDP-binding)"/>
    <property type="match status" value="2"/>
</dbReference>
<evidence type="ECO:0000313" key="7">
    <source>
        <dbReference type="EMBL" id="VEW10639.1"/>
    </source>
</evidence>
<dbReference type="InterPro" id="IPR000399">
    <property type="entry name" value="TPP-bd_CS"/>
</dbReference>
<feature type="domain" description="Thiamine pyrophosphate enzyme central" evidence="4">
    <location>
        <begin position="191"/>
        <end position="320"/>
    </location>
</feature>
<dbReference type="Gene3D" id="3.40.50.970">
    <property type="match status" value="2"/>
</dbReference>
<dbReference type="EMBL" id="CAACXN010000010">
    <property type="protein sequence ID" value="VEW10639.1"/>
    <property type="molecule type" value="Genomic_DNA"/>
</dbReference>
<evidence type="ECO:0000256" key="3">
    <source>
        <dbReference type="RuleBase" id="RU362132"/>
    </source>
</evidence>
<keyword evidence="7" id="KW-0830">Ubiquinone</keyword>
<dbReference type="PROSITE" id="PS00187">
    <property type="entry name" value="TPP_ENZYMES"/>
    <property type="match status" value="1"/>
</dbReference>
<dbReference type="RefSeq" id="WP_205772276.1">
    <property type="nucleotide sequence ID" value="NZ_CAACXN010000010.1"/>
</dbReference>
<organism evidence="7 8">
    <name type="scientific">Brevibacterium casei</name>
    <dbReference type="NCBI Taxonomy" id="33889"/>
    <lineage>
        <taxon>Bacteria</taxon>
        <taxon>Bacillati</taxon>
        <taxon>Actinomycetota</taxon>
        <taxon>Actinomycetes</taxon>
        <taxon>Micrococcales</taxon>
        <taxon>Brevibacteriaceae</taxon>
        <taxon>Brevibacterium</taxon>
    </lineage>
</organism>
<feature type="domain" description="Thiamine pyrophosphate enzyme TPP-binding" evidence="5">
    <location>
        <begin position="382"/>
        <end position="530"/>
    </location>
</feature>
<evidence type="ECO:0000259" key="5">
    <source>
        <dbReference type="Pfam" id="PF02775"/>
    </source>
</evidence>
<reference evidence="7 8" key="1">
    <citation type="submission" date="2019-02" db="EMBL/GenBank/DDBJ databases">
        <authorList>
            <consortium name="Pathogen Informatics"/>
        </authorList>
    </citation>
    <scope>NUCLEOTIDE SEQUENCE [LARGE SCALE GENOMIC DNA]</scope>
    <source>
        <strain evidence="7 8">3012STDY7078520</strain>
    </source>
</reference>
<dbReference type="Pfam" id="PF02775">
    <property type="entry name" value="TPP_enzyme_C"/>
    <property type="match status" value="1"/>
</dbReference>
<dbReference type="InterPro" id="IPR047211">
    <property type="entry name" value="POXB-like"/>
</dbReference>
<keyword evidence="7" id="KW-0670">Pyruvate</keyword>
<evidence type="ECO:0000259" key="6">
    <source>
        <dbReference type="Pfam" id="PF02776"/>
    </source>
</evidence>
<feature type="domain" description="Thiamine pyrophosphate enzyme N-terminal TPP-binding" evidence="6">
    <location>
        <begin position="4"/>
        <end position="115"/>
    </location>
</feature>
<keyword evidence="2 3" id="KW-0786">Thiamine pyrophosphate</keyword>
<name>A0A449CZ59_9MICO</name>
<dbReference type="GO" id="GO:0000287">
    <property type="term" value="F:magnesium ion binding"/>
    <property type="evidence" value="ECO:0007669"/>
    <property type="project" value="InterPro"/>
</dbReference>
<dbReference type="Proteomes" id="UP000386281">
    <property type="component" value="Unassembled WGS sequence"/>
</dbReference>
<dbReference type="GO" id="GO:0052737">
    <property type="term" value="F:pyruvate dehydrogenase (quinone) activity"/>
    <property type="evidence" value="ECO:0007669"/>
    <property type="project" value="UniProtKB-EC"/>
</dbReference>
<evidence type="ECO:0000259" key="4">
    <source>
        <dbReference type="Pfam" id="PF00205"/>
    </source>
</evidence>
<dbReference type="InterPro" id="IPR029061">
    <property type="entry name" value="THDP-binding"/>
</dbReference>
<dbReference type="EC" id="1.2.5.1" evidence="7"/>
<dbReference type="GO" id="GO:0030976">
    <property type="term" value="F:thiamine pyrophosphate binding"/>
    <property type="evidence" value="ECO:0007669"/>
    <property type="project" value="InterPro"/>
</dbReference>
<protein>
    <submittedName>
        <fullName evidence="7">Pyruvate dehydrogenase [ubiquinone]</fullName>
        <ecNumber evidence="7">1.2.5.1</ecNumber>
    </submittedName>
</protein>
<evidence type="ECO:0000256" key="1">
    <source>
        <dbReference type="ARBA" id="ARBA00007812"/>
    </source>
</evidence>
<gene>
    <name evidence="7" type="primary">poxB_1</name>
    <name evidence="7" type="ORF">NCTC12391_00248</name>
</gene>
<proteinExistence type="inferred from homology"/>
<dbReference type="Pfam" id="PF00205">
    <property type="entry name" value="TPP_enzyme_M"/>
    <property type="match status" value="1"/>
</dbReference>
<dbReference type="Gene3D" id="3.40.50.1220">
    <property type="entry name" value="TPP-binding domain"/>
    <property type="match status" value="1"/>
</dbReference>
<dbReference type="InterPro" id="IPR012001">
    <property type="entry name" value="Thiamin_PyroP_enz_TPP-bd_dom"/>
</dbReference>
<keyword evidence="7" id="KW-0560">Oxidoreductase</keyword>